<reference evidence="3 4" key="1">
    <citation type="submission" date="2019-02" db="EMBL/GenBank/DDBJ databases">
        <title>Deep-cultivation of Planctomycetes and their phenomic and genomic characterization uncovers novel biology.</title>
        <authorList>
            <person name="Wiegand S."/>
            <person name="Jogler M."/>
            <person name="Boedeker C."/>
            <person name="Pinto D."/>
            <person name="Vollmers J."/>
            <person name="Rivas-Marin E."/>
            <person name="Kohn T."/>
            <person name="Peeters S.H."/>
            <person name="Heuer A."/>
            <person name="Rast P."/>
            <person name="Oberbeckmann S."/>
            <person name="Bunk B."/>
            <person name="Jeske O."/>
            <person name="Meyerdierks A."/>
            <person name="Storesund J.E."/>
            <person name="Kallscheuer N."/>
            <person name="Luecker S."/>
            <person name="Lage O.M."/>
            <person name="Pohl T."/>
            <person name="Merkel B.J."/>
            <person name="Hornburger P."/>
            <person name="Mueller R.-W."/>
            <person name="Bruemmer F."/>
            <person name="Labrenz M."/>
            <person name="Spormann A.M."/>
            <person name="Op den Camp H."/>
            <person name="Overmann J."/>
            <person name="Amann R."/>
            <person name="Jetten M.S.M."/>
            <person name="Mascher T."/>
            <person name="Medema M.H."/>
            <person name="Devos D.P."/>
            <person name="Kaster A.-K."/>
            <person name="Ovreas L."/>
            <person name="Rohde M."/>
            <person name="Galperin M.Y."/>
            <person name="Jogler C."/>
        </authorList>
    </citation>
    <scope>NUCLEOTIDE SEQUENCE [LARGE SCALE GENOMIC DNA]</scope>
    <source>
        <strain evidence="3 4">ETA_A8</strain>
    </source>
</reference>
<name>A0A517YGW4_9BACT</name>
<feature type="coiled-coil region" evidence="1">
    <location>
        <begin position="43"/>
        <end position="70"/>
    </location>
</feature>
<organism evidence="3 4">
    <name type="scientific">Anatilimnocola aggregata</name>
    <dbReference type="NCBI Taxonomy" id="2528021"/>
    <lineage>
        <taxon>Bacteria</taxon>
        <taxon>Pseudomonadati</taxon>
        <taxon>Planctomycetota</taxon>
        <taxon>Planctomycetia</taxon>
        <taxon>Pirellulales</taxon>
        <taxon>Pirellulaceae</taxon>
        <taxon>Anatilimnocola</taxon>
    </lineage>
</organism>
<keyword evidence="4" id="KW-1185">Reference proteome</keyword>
<sequence length="194" mass="20935" precursor="true">MLRFLVVAALVITLLASAGFAEDVLPPERAYQAKLAKAQSDYALAAKKALEELKAELEKLKVDATKAGDLDKALAIRTKVEAIGDGPAKPIPATKGFTGRLQFQYSNGLSREYEFTKDGSLIFVKGIGGKPLDTELPGHRAKVYWIKAGDNTVGFIDWGHVGQFERVTFTKEGLIVSTHFTAQGVLTAEGKAVK</sequence>
<dbReference type="AlphaFoldDB" id="A0A517YGW4"/>
<keyword evidence="2" id="KW-0732">Signal</keyword>
<gene>
    <name evidence="3" type="ORF">ETAA8_45730</name>
</gene>
<keyword evidence="1" id="KW-0175">Coiled coil</keyword>
<feature type="chain" id="PRO_5021705208" evidence="2">
    <location>
        <begin position="22"/>
        <end position="194"/>
    </location>
</feature>
<dbReference type="RefSeq" id="WP_145093293.1">
    <property type="nucleotide sequence ID" value="NZ_CP036274.1"/>
</dbReference>
<evidence type="ECO:0000313" key="4">
    <source>
        <dbReference type="Proteomes" id="UP000315017"/>
    </source>
</evidence>
<protein>
    <submittedName>
        <fullName evidence="3">Uncharacterized protein</fullName>
    </submittedName>
</protein>
<evidence type="ECO:0000256" key="2">
    <source>
        <dbReference type="SAM" id="SignalP"/>
    </source>
</evidence>
<dbReference type="EMBL" id="CP036274">
    <property type="protein sequence ID" value="QDU29463.1"/>
    <property type="molecule type" value="Genomic_DNA"/>
</dbReference>
<evidence type="ECO:0000313" key="3">
    <source>
        <dbReference type="EMBL" id="QDU29463.1"/>
    </source>
</evidence>
<evidence type="ECO:0000256" key="1">
    <source>
        <dbReference type="SAM" id="Coils"/>
    </source>
</evidence>
<dbReference type="Proteomes" id="UP000315017">
    <property type="component" value="Chromosome"/>
</dbReference>
<proteinExistence type="predicted"/>
<dbReference type="KEGG" id="aagg:ETAA8_45730"/>
<feature type="signal peptide" evidence="2">
    <location>
        <begin position="1"/>
        <end position="21"/>
    </location>
</feature>
<accession>A0A517YGW4</accession>